<dbReference type="InterPro" id="IPR045599">
    <property type="entry name" value="DUF6456"/>
</dbReference>
<dbReference type="AlphaFoldDB" id="A0A2R8AA83"/>
<evidence type="ECO:0000313" key="3">
    <source>
        <dbReference type="Proteomes" id="UP000244932"/>
    </source>
</evidence>
<dbReference type="Pfam" id="PF20057">
    <property type="entry name" value="DUF6456"/>
    <property type="match status" value="1"/>
</dbReference>
<dbReference type="EMBL" id="OMKW01000002">
    <property type="protein sequence ID" value="SPF28968.1"/>
    <property type="molecule type" value="Genomic_DNA"/>
</dbReference>
<sequence>MQFSAKSTGVSFCASRRFSLYLAHVGLGLSLRFLAAKLACHASTISRAARQVEGLRDDPLLDTALDRAARSLDRADLTAETGGKDILAMTTAALTRDTLTDSQVEREARRILRRLSEKGAFLAVTRGMEKAVIFRKGNAGQLTRTATCPTIVAEAFLLRDWISVAASGKVMRYTLTTAGASALARILAADQAAKRDEHASTPFAAQHQVEGTRNVMGQDGPLPIRVNLAESPLAALARRKDKSGRPFLAPEELEAGERLREEFERAQMGPKVAQNWERFLVPSDHGTGIAGDRMAGPQDARDRVTNAFSALGPGLADIAMRCCCFLEGLETAERRMGWSARSGKVVLKIALARLAKHYGLRAA</sequence>
<dbReference type="RefSeq" id="WP_108781709.1">
    <property type="nucleotide sequence ID" value="NZ_OMKW01000002.1"/>
</dbReference>
<dbReference type="Proteomes" id="UP000244932">
    <property type="component" value="Unassembled WGS sequence"/>
</dbReference>
<organism evidence="2 3">
    <name type="scientific">Pontivivens insulae</name>
    <dbReference type="NCBI Taxonomy" id="1639689"/>
    <lineage>
        <taxon>Bacteria</taxon>
        <taxon>Pseudomonadati</taxon>
        <taxon>Pseudomonadota</taxon>
        <taxon>Alphaproteobacteria</taxon>
        <taxon>Rhodobacterales</taxon>
        <taxon>Paracoccaceae</taxon>
        <taxon>Pontivivens</taxon>
    </lineage>
</organism>
<gene>
    <name evidence="2" type="ORF">POI8812_01271</name>
</gene>
<reference evidence="2 3" key="1">
    <citation type="submission" date="2018-03" db="EMBL/GenBank/DDBJ databases">
        <authorList>
            <person name="Keele B.F."/>
        </authorList>
    </citation>
    <scope>NUCLEOTIDE SEQUENCE [LARGE SCALE GENOMIC DNA]</scope>
    <source>
        <strain evidence="2 3">CeCT 8812</strain>
    </source>
</reference>
<feature type="domain" description="DUF6456" evidence="1">
    <location>
        <begin position="225"/>
        <end position="359"/>
    </location>
</feature>
<dbReference type="OrthoDB" id="7476630at2"/>
<evidence type="ECO:0000313" key="2">
    <source>
        <dbReference type="EMBL" id="SPF28968.1"/>
    </source>
</evidence>
<keyword evidence="3" id="KW-1185">Reference proteome</keyword>
<accession>A0A2R8AA83</accession>
<evidence type="ECO:0000259" key="1">
    <source>
        <dbReference type="Pfam" id="PF20057"/>
    </source>
</evidence>
<protein>
    <recommendedName>
        <fullName evidence="1">DUF6456 domain-containing protein</fullName>
    </recommendedName>
</protein>
<proteinExistence type="predicted"/>
<name>A0A2R8AA83_9RHOB</name>